<feature type="transmembrane region" description="Helical" evidence="1">
    <location>
        <begin position="50"/>
        <end position="69"/>
    </location>
</feature>
<dbReference type="Proteomes" id="UP001321479">
    <property type="component" value="Segment"/>
</dbReference>
<accession>A0ABM7NRV5</accession>
<evidence type="ECO:0000313" key="3">
    <source>
        <dbReference type="Proteomes" id="UP001321479"/>
    </source>
</evidence>
<sequence>MTDTNIINNGDINTSDRIKKELIDTSYYGDVKYNLRSKSRWKFIGDLTESLSQICVGIATVLAFSAGFYELNLLSFLSGSFGTSSLVLLQFSSYAMKESKERTQQVNILLKKLGLDSIPDIIVESSIYAARRIEEV</sequence>
<keyword evidence="1" id="KW-0812">Transmembrane</keyword>
<keyword evidence="1" id="KW-1133">Transmembrane helix</keyword>
<name>A0ABM7NRV5_9VIRU</name>
<dbReference type="GeneID" id="80558084"/>
<reference evidence="2 3" key="1">
    <citation type="submission" date="2021-02" db="EMBL/GenBank/DDBJ databases">
        <title>Cotonvirus japonicus, which uses Golgi apparatus of host cells for its virion factory, phylogenetically links tailed tupanvirus and icosahedral mimivirus.</title>
        <authorList>
            <person name="Takahashi H."/>
            <person name="Fukaya S."/>
            <person name="Song C."/>
            <person name="Murata K."/>
            <person name="Takemura M."/>
        </authorList>
    </citation>
    <scope>NUCLEOTIDE SEQUENCE [LARGE SCALE GENOMIC DNA]</scope>
</reference>
<feature type="transmembrane region" description="Helical" evidence="1">
    <location>
        <begin position="75"/>
        <end position="95"/>
    </location>
</feature>
<keyword evidence="3" id="KW-1185">Reference proteome</keyword>
<evidence type="ECO:0000256" key="1">
    <source>
        <dbReference type="SAM" id="Phobius"/>
    </source>
</evidence>
<dbReference type="RefSeq" id="YP_010841487.1">
    <property type="nucleotide sequence ID" value="NC_079139.1"/>
</dbReference>
<evidence type="ECO:0000313" key="2">
    <source>
        <dbReference type="EMBL" id="BCS82879.1"/>
    </source>
</evidence>
<organism evidence="2 3">
    <name type="scientific">Cotonvirus japonicus</name>
    <dbReference type="NCBI Taxonomy" id="2811091"/>
    <lineage>
        <taxon>Viruses</taxon>
        <taxon>Varidnaviria</taxon>
        <taxon>Bamfordvirae</taxon>
        <taxon>Nucleocytoviricota</taxon>
        <taxon>Megaviricetes</taxon>
        <taxon>Imitervirales</taxon>
        <taxon>Mimiviridae</taxon>
        <taxon>Megamimivirinae</taxon>
        <taxon>Cotonvirus</taxon>
        <taxon>Cotonvirus japonicum</taxon>
    </lineage>
</organism>
<keyword evidence="1" id="KW-0472">Membrane</keyword>
<protein>
    <recommendedName>
        <fullName evidence="4">SMODS and SLOG-associating 2TM effector domain-containing protein</fullName>
    </recommendedName>
</protein>
<proteinExistence type="predicted"/>
<dbReference type="EMBL" id="AP024483">
    <property type="protein sequence ID" value="BCS82879.1"/>
    <property type="molecule type" value="Genomic_DNA"/>
</dbReference>
<evidence type="ECO:0008006" key="4">
    <source>
        <dbReference type="Google" id="ProtNLM"/>
    </source>
</evidence>